<protein>
    <recommendedName>
        <fullName evidence="4">WH2 domain-containing protein</fullName>
    </recommendedName>
</protein>
<comment type="caution">
    <text evidence="2">The sequence shown here is derived from an EMBL/GenBank/DDBJ whole genome shotgun (WGS) entry which is preliminary data.</text>
</comment>
<reference evidence="2 3" key="1">
    <citation type="journal article" date="2022" name="bioRxiv">
        <title>Genomics of Preaxostyla Flagellates Illuminates Evolutionary Transitions and the Path Towards Mitochondrial Loss.</title>
        <authorList>
            <person name="Novak L.V.F."/>
            <person name="Treitli S.C."/>
            <person name="Pyrih J."/>
            <person name="Halakuc P."/>
            <person name="Pipaliya S.V."/>
            <person name="Vacek V."/>
            <person name="Brzon O."/>
            <person name="Soukal P."/>
            <person name="Eme L."/>
            <person name="Dacks J.B."/>
            <person name="Karnkowska A."/>
            <person name="Elias M."/>
            <person name="Hampl V."/>
        </authorList>
    </citation>
    <scope>NUCLEOTIDE SEQUENCE [LARGE SCALE GENOMIC DNA]</scope>
    <source>
        <strain evidence="2">NAU3</strain>
        <tissue evidence="2">Gut</tissue>
    </source>
</reference>
<proteinExistence type="predicted"/>
<feature type="compositionally biased region" description="Polar residues" evidence="1">
    <location>
        <begin position="393"/>
        <end position="416"/>
    </location>
</feature>
<feature type="region of interest" description="Disordered" evidence="1">
    <location>
        <begin position="330"/>
        <end position="449"/>
    </location>
</feature>
<accession>A0ABQ9X2B3</accession>
<keyword evidence="3" id="KW-1185">Reference proteome</keyword>
<dbReference type="Proteomes" id="UP001281761">
    <property type="component" value="Unassembled WGS sequence"/>
</dbReference>
<feature type="compositionally biased region" description="Low complexity" evidence="1">
    <location>
        <begin position="522"/>
        <end position="535"/>
    </location>
</feature>
<feature type="region of interest" description="Disordered" evidence="1">
    <location>
        <begin position="515"/>
        <end position="535"/>
    </location>
</feature>
<evidence type="ECO:0000313" key="3">
    <source>
        <dbReference type="Proteomes" id="UP001281761"/>
    </source>
</evidence>
<sequence length="535" mass="58443">MTKMESFIPKKSGHFSKPVFATTLMLTADTKMNQIIKLIPADIKTILAEAGQNPHTFAKKPAVLANLIYLFQRYPDGQIPPNKWLSLLAGRSVRKARPSAAHNTTPAAQSVQKGILNNLSASSLLNKRARLSVFIPKTQHLFIVPDSEEEQRKVWETVQQPVVFLSQPLSAFISPPLPTPLKATPRRDLSSLRQKLQIPSFPEKPPFDRFVVTTTSIMETSDDPSSKYRTPEPRQTQTPSSPLSNSQTLNSSNEWRSCPIPNLLIPPFPHSLNFSSQFAFSSLSLPVHESQYTDILEDARLSFVEEYKATSDAAVTAAVAEAVAEAIAAERAKNPPKAPTKTSTKTATKSQTKTKVAEPDIPPAPPIPAAPPLSASIPPPPPLVPGATPPASQTSINNQPQRQTVSTQPAPKQQLTHVERPKTSTDIRSSLGSVTLKKAPAQEKKPMNTLLDEVKLGTSRLRHVTKEELTEHKQITKLAGEKSKHTFTSKQLEQAYSAAHNNMAKSLLTALDKMRGSIEPGSDSSSSDWSVSDES</sequence>
<feature type="compositionally biased region" description="Low complexity" evidence="1">
    <location>
        <begin position="339"/>
        <end position="354"/>
    </location>
</feature>
<feature type="region of interest" description="Disordered" evidence="1">
    <location>
        <begin position="219"/>
        <end position="253"/>
    </location>
</feature>
<feature type="compositionally biased region" description="Polar residues" evidence="1">
    <location>
        <begin position="233"/>
        <end position="253"/>
    </location>
</feature>
<feature type="compositionally biased region" description="Pro residues" evidence="1">
    <location>
        <begin position="360"/>
        <end position="388"/>
    </location>
</feature>
<name>A0ABQ9X2B3_9EUKA</name>
<dbReference type="EMBL" id="JARBJD010000244">
    <property type="protein sequence ID" value="KAK2945908.1"/>
    <property type="molecule type" value="Genomic_DNA"/>
</dbReference>
<evidence type="ECO:0008006" key="4">
    <source>
        <dbReference type="Google" id="ProtNLM"/>
    </source>
</evidence>
<evidence type="ECO:0000256" key="1">
    <source>
        <dbReference type="SAM" id="MobiDB-lite"/>
    </source>
</evidence>
<gene>
    <name evidence="2" type="ORF">BLNAU_19204</name>
</gene>
<organism evidence="2 3">
    <name type="scientific">Blattamonas nauphoetae</name>
    <dbReference type="NCBI Taxonomy" id="2049346"/>
    <lineage>
        <taxon>Eukaryota</taxon>
        <taxon>Metamonada</taxon>
        <taxon>Preaxostyla</taxon>
        <taxon>Oxymonadida</taxon>
        <taxon>Blattamonas</taxon>
    </lineage>
</organism>
<evidence type="ECO:0000313" key="2">
    <source>
        <dbReference type="EMBL" id="KAK2945908.1"/>
    </source>
</evidence>